<evidence type="ECO:0000313" key="1">
    <source>
        <dbReference type="EMBL" id="PTA51835.1"/>
    </source>
</evidence>
<gene>
    <name evidence="1" type="ORF">C9I43_00430</name>
</gene>
<keyword evidence="2" id="KW-1185">Reference proteome</keyword>
<reference evidence="1 2" key="1">
    <citation type="submission" date="2018-04" db="EMBL/GenBank/DDBJ databases">
        <title>Genomic sequence of a freshwater isolate of Shewanella morhuae.</title>
        <authorList>
            <person name="Castillo D.E."/>
            <person name="Gram L."/>
        </authorList>
    </citation>
    <scope>NUCLEOTIDE SEQUENCE [LARGE SCALE GENOMIC DNA]</scope>
    <source>
        <strain evidence="1 2">CW7</strain>
        <plasmid evidence="1 2">pWMBT7</plasmid>
    </source>
</reference>
<organism evidence="1 2">
    <name type="scientific">Shewanella morhuae</name>
    <dbReference type="NCBI Taxonomy" id="365591"/>
    <lineage>
        <taxon>Bacteria</taxon>
        <taxon>Pseudomonadati</taxon>
        <taxon>Pseudomonadota</taxon>
        <taxon>Gammaproteobacteria</taxon>
        <taxon>Alteromonadales</taxon>
        <taxon>Shewanellaceae</taxon>
        <taxon>Shewanella</taxon>
    </lineage>
</organism>
<comment type="caution">
    <text evidence="1">The sequence shown here is derived from an EMBL/GenBank/DDBJ whole genome shotgun (WGS) entry which is preliminary data.</text>
</comment>
<dbReference type="EMBL" id="PYSG01000001">
    <property type="protein sequence ID" value="PTA51835.1"/>
    <property type="molecule type" value="Genomic_DNA"/>
</dbReference>
<protein>
    <submittedName>
        <fullName evidence="1">Uncharacterized protein</fullName>
    </submittedName>
</protein>
<dbReference type="Proteomes" id="UP000240506">
    <property type="component" value="Plasmid pWMBT7"/>
</dbReference>
<sequence length="40" mass="4311">MASRNVEPRQACLPSVDHVIAGSEAKSPTEGNAQFKTNLR</sequence>
<proteinExistence type="predicted"/>
<accession>A0ABX5HY70</accession>
<keyword evidence="1" id="KW-0614">Plasmid</keyword>
<evidence type="ECO:0000313" key="2">
    <source>
        <dbReference type="Proteomes" id="UP000240506"/>
    </source>
</evidence>
<geneLocation type="plasmid" evidence="1 2">
    <name>pWMBT7</name>
</geneLocation>
<name>A0ABX5HY70_9GAMM</name>